<feature type="domain" description="Guanylate cyclase" evidence="1">
    <location>
        <begin position="268"/>
        <end position="399"/>
    </location>
</feature>
<evidence type="ECO:0000313" key="3">
    <source>
        <dbReference type="Proteomes" id="UP001321492"/>
    </source>
</evidence>
<sequence>MSARPHLRGMTADMAAPVLDAGSSAGPLHHAGLGEGRGASPFDCPACASSYELARHLSPEALRASVALRDWLLNEARQSRDSVEILSGLCERLNAAGVPVDRASLTVETLHSEHAAVARLWVKGQGVRRHAYPYLPNARDSYTRSPFYHVHQTRTWLALWLPDTPDERFGIVPELKMMGYTHYLCFPVFFANGDENGISFTTKAAGGFSASDIALLHAIMPAVAAVMEISASYITLDHVLRIYIGNEPHERVLSGDVRRGQVSRIRSAILFADMRGYTRLTSTLAPEETVALLNRYFDCLVPPIEAEGGEILKYMGDGLLAIFRDRGDDTGAAAQSALTAAQNALARLAEENASGLLSVPLQAGIALHHGEAAYGNVGSGERLDFTVVGRDVNLTSRLARLNKTLDEPLLMSRAFADHLWADPEPLGAFALDGLAEEVAVYRPRRR</sequence>
<dbReference type="PROSITE" id="PS50125">
    <property type="entry name" value="GUANYLATE_CYCLASE_2"/>
    <property type="match status" value="1"/>
</dbReference>
<protein>
    <submittedName>
        <fullName evidence="2">Adenylate/guanylate cyclase domain-containing protein</fullName>
        <ecNumber evidence="2">4.6.1.-</ecNumber>
    </submittedName>
</protein>
<dbReference type="Gene3D" id="3.30.450.40">
    <property type="match status" value="1"/>
</dbReference>
<dbReference type="PANTHER" id="PTHR43081:SF11">
    <property type="entry name" value="BLR2264 PROTEIN"/>
    <property type="match status" value="1"/>
</dbReference>
<dbReference type="SUPFAM" id="SSF55073">
    <property type="entry name" value="Nucleotide cyclase"/>
    <property type="match status" value="1"/>
</dbReference>
<reference evidence="2 3" key="1">
    <citation type="submission" date="2023-05" db="EMBL/GenBank/DDBJ databases">
        <title>Chelatococcus sp. nov., a moderately thermophilic bacterium isolated from hot spring microbial mat.</title>
        <authorList>
            <person name="Hu C.-J."/>
            <person name="Li W.-J."/>
        </authorList>
    </citation>
    <scope>NUCLEOTIDE SEQUENCE [LARGE SCALE GENOMIC DNA]</scope>
    <source>
        <strain evidence="2 3">SYSU G07232</strain>
    </source>
</reference>
<dbReference type="SMART" id="SM00044">
    <property type="entry name" value="CYCc"/>
    <property type="match status" value="1"/>
</dbReference>
<accession>A0ABT7AK76</accession>
<dbReference type="Pfam" id="PF00211">
    <property type="entry name" value="Guanylate_cyc"/>
    <property type="match status" value="1"/>
</dbReference>
<name>A0ABT7AK76_9HYPH</name>
<dbReference type="InterPro" id="IPR029016">
    <property type="entry name" value="GAF-like_dom_sf"/>
</dbReference>
<dbReference type="RefSeq" id="WP_283741221.1">
    <property type="nucleotide sequence ID" value="NZ_JASJEV010000008.1"/>
</dbReference>
<evidence type="ECO:0000313" key="2">
    <source>
        <dbReference type="EMBL" id="MDJ1159219.1"/>
    </source>
</evidence>
<organism evidence="2 3">
    <name type="scientific">Chelatococcus albus</name>
    <dbReference type="NCBI Taxonomy" id="3047466"/>
    <lineage>
        <taxon>Bacteria</taxon>
        <taxon>Pseudomonadati</taxon>
        <taxon>Pseudomonadota</taxon>
        <taxon>Alphaproteobacteria</taxon>
        <taxon>Hyphomicrobiales</taxon>
        <taxon>Chelatococcaceae</taxon>
        <taxon>Chelatococcus</taxon>
    </lineage>
</organism>
<keyword evidence="2" id="KW-0456">Lyase</keyword>
<dbReference type="EC" id="4.6.1.-" evidence="2"/>
<dbReference type="InterPro" id="IPR001054">
    <property type="entry name" value="A/G_cyclase"/>
</dbReference>
<keyword evidence="3" id="KW-1185">Reference proteome</keyword>
<dbReference type="InterPro" id="IPR029787">
    <property type="entry name" value="Nucleotide_cyclase"/>
</dbReference>
<dbReference type="GO" id="GO:0016829">
    <property type="term" value="F:lyase activity"/>
    <property type="evidence" value="ECO:0007669"/>
    <property type="project" value="UniProtKB-KW"/>
</dbReference>
<comment type="caution">
    <text evidence="2">The sequence shown here is derived from an EMBL/GenBank/DDBJ whole genome shotgun (WGS) entry which is preliminary data.</text>
</comment>
<dbReference type="CDD" id="cd07302">
    <property type="entry name" value="CHD"/>
    <property type="match status" value="1"/>
</dbReference>
<gene>
    <name evidence="2" type="ORF">QNA08_13345</name>
</gene>
<evidence type="ECO:0000259" key="1">
    <source>
        <dbReference type="PROSITE" id="PS50125"/>
    </source>
</evidence>
<dbReference type="Proteomes" id="UP001321492">
    <property type="component" value="Unassembled WGS sequence"/>
</dbReference>
<dbReference type="InterPro" id="IPR050697">
    <property type="entry name" value="Adenylyl/Guanylyl_Cyclase_3/4"/>
</dbReference>
<dbReference type="PANTHER" id="PTHR43081">
    <property type="entry name" value="ADENYLATE CYCLASE, TERMINAL-DIFFERENTIATION SPECIFIC-RELATED"/>
    <property type="match status" value="1"/>
</dbReference>
<proteinExistence type="predicted"/>
<dbReference type="Gene3D" id="3.30.70.1230">
    <property type="entry name" value="Nucleotide cyclase"/>
    <property type="match status" value="1"/>
</dbReference>
<dbReference type="EMBL" id="JASJEV010000008">
    <property type="protein sequence ID" value="MDJ1159219.1"/>
    <property type="molecule type" value="Genomic_DNA"/>
</dbReference>